<protein>
    <submittedName>
        <fullName evidence="2">Uncharacterized protein</fullName>
    </submittedName>
</protein>
<keyword evidence="1" id="KW-0732">Signal</keyword>
<reference evidence="2" key="1">
    <citation type="submission" date="2014-11" db="EMBL/GenBank/DDBJ databases">
        <authorList>
            <person name="Amaro Gonzalez C."/>
        </authorList>
    </citation>
    <scope>NUCLEOTIDE SEQUENCE</scope>
</reference>
<evidence type="ECO:0000313" key="2">
    <source>
        <dbReference type="EMBL" id="JAI08413.1"/>
    </source>
</evidence>
<feature type="chain" id="PRO_5002435548" evidence="1">
    <location>
        <begin position="20"/>
        <end position="91"/>
    </location>
</feature>
<dbReference type="AlphaFoldDB" id="A0A0E9Y098"/>
<organism evidence="2">
    <name type="scientific">Anguilla anguilla</name>
    <name type="common">European freshwater eel</name>
    <name type="synonym">Muraena anguilla</name>
    <dbReference type="NCBI Taxonomy" id="7936"/>
    <lineage>
        <taxon>Eukaryota</taxon>
        <taxon>Metazoa</taxon>
        <taxon>Chordata</taxon>
        <taxon>Craniata</taxon>
        <taxon>Vertebrata</taxon>
        <taxon>Euteleostomi</taxon>
        <taxon>Actinopterygii</taxon>
        <taxon>Neopterygii</taxon>
        <taxon>Teleostei</taxon>
        <taxon>Anguilliformes</taxon>
        <taxon>Anguillidae</taxon>
        <taxon>Anguilla</taxon>
    </lineage>
</organism>
<name>A0A0E9Y098_ANGAN</name>
<proteinExistence type="predicted"/>
<dbReference type="EMBL" id="GBXM01000165">
    <property type="protein sequence ID" value="JAI08413.1"/>
    <property type="molecule type" value="Transcribed_RNA"/>
</dbReference>
<evidence type="ECO:0000256" key="1">
    <source>
        <dbReference type="SAM" id="SignalP"/>
    </source>
</evidence>
<accession>A0A0E9Y098</accession>
<feature type="signal peptide" evidence="1">
    <location>
        <begin position="1"/>
        <end position="19"/>
    </location>
</feature>
<sequence length="91" mass="11162">MYSMMIMLMFNFMSFFIFNFQPKRKKKKRTNTIIERLNLRLLRKKHFRVLSTTGVLHFLHWVSRTFSCHTFYVNVQASRLMMVKFTVVGFR</sequence>
<reference evidence="2" key="2">
    <citation type="journal article" date="2015" name="Fish Shellfish Immunol.">
        <title>Early steps in the European eel (Anguilla anguilla)-Vibrio vulnificus interaction in the gills: Role of the RtxA13 toxin.</title>
        <authorList>
            <person name="Callol A."/>
            <person name="Pajuelo D."/>
            <person name="Ebbesson L."/>
            <person name="Teles M."/>
            <person name="MacKenzie S."/>
            <person name="Amaro C."/>
        </authorList>
    </citation>
    <scope>NUCLEOTIDE SEQUENCE</scope>
</reference>